<protein>
    <recommendedName>
        <fullName evidence="2">Lipocalin-like domain-containing protein</fullName>
    </recommendedName>
</protein>
<accession>A0ABR6KJT8</accession>
<feature type="signal peptide" evidence="1">
    <location>
        <begin position="1"/>
        <end position="19"/>
    </location>
</feature>
<dbReference type="PROSITE" id="PS51257">
    <property type="entry name" value="PROKAR_LIPOPROTEIN"/>
    <property type="match status" value="1"/>
</dbReference>
<dbReference type="RefSeq" id="WP_183669249.1">
    <property type="nucleotide sequence ID" value="NZ_BMPB01000003.1"/>
</dbReference>
<keyword evidence="4" id="KW-1185">Reference proteome</keyword>
<evidence type="ECO:0000313" key="4">
    <source>
        <dbReference type="Proteomes" id="UP000533637"/>
    </source>
</evidence>
<organism evidence="3 4">
    <name type="scientific">Parabacteroides faecis</name>
    <dbReference type="NCBI Taxonomy" id="1217282"/>
    <lineage>
        <taxon>Bacteria</taxon>
        <taxon>Pseudomonadati</taxon>
        <taxon>Bacteroidota</taxon>
        <taxon>Bacteroidia</taxon>
        <taxon>Bacteroidales</taxon>
        <taxon>Tannerellaceae</taxon>
        <taxon>Parabacteroides</taxon>
    </lineage>
</organism>
<feature type="chain" id="PRO_5045399810" description="Lipocalin-like domain-containing protein" evidence="1">
    <location>
        <begin position="20"/>
        <end position="124"/>
    </location>
</feature>
<dbReference type="Pfam" id="PF12702">
    <property type="entry name" value="Lipocalin_3"/>
    <property type="match status" value="1"/>
</dbReference>
<sequence>MKKTILCGLLLPITTLVFIACSGNSNLTNQLKGSWVAPINGMPEQMEGFELKDDGLASSINMATLVYEKWETIKVDNADALVLQGKSIGNGQTLSFADTLKIDKITENSLILTRDSYTRTYSKK</sequence>
<evidence type="ECO:0000256" key="1">
    <source>
        <dbReference type="SAM" id="SignalP"/>
    </source>
</evidence>
<evidence type="ECO:0000259" key="2">
    <source>
        <dbReference type="Pfam" id="PF12702"/>
    </source>
</evidence>
<dbReference type="EMBL" id="JACHOC010000002">
    <property type="protein sequence ID" value="MBB4621074.1"/>
    <property type="molecule type" value="Genomic_DNA"/>
</dbReference>
<feature type="domain" description="Lipocalin-like" evidence="2">
    <location>
        <begin position="29"/>
        <end position="124"/>
    </location>
</feature>
<comment type="caution">
    <text evidence="3">The sequence shown here is derived from an EMBL/GenBank/DDBJ whole genome shotgun (WGS) entry which is preliminary data.</text>
</comment>
<dbReference type="Gene3D" id="2.40.128.280">
    <property type="match status" value="1"/>
</dbReference>
<dbReference type="Proteomes" id="UP000533637">
    <property type="component" value="Unassembled WGS sequence"/>
</dbReference>
<dbReference type="InterPro" id="IPR024311">
    <property type="entry name" value="Lipocalin-like"/>
</dbReference>
<keyword evidence="1" id="KW-0732">Signal</keyword>
<reference evidence="3 4" key="1">
    <citation type="submission" date="2020-08" db="EMBL/GenBank/DDBJ databases">
        <title>Genomic Encyclopedia of Type Strains, Phase IV (KMG-IV): sequencing the most valuable type-strain genomes for metagenomic binning, comparative biology and taxonomic classification.</title>
        <authorList>
            <person name="Goeker M."/>
        </authorList>
    </citation>
    <scope>NUCLEOTIDE SEQUENCE [LARGE SCALE GENOMIC DNA]</scope>
    <source>
        <strain evidence="3 4">DSM 102983</strain>
    </source>
</reference>
<evidence type="ECO:0000313" key="3">
    <source>
        <dbReference type="EMBL" id="MBB4621074.1"/>
    </source>
</evidence>
<name>A0ABR6KJT8_9BACT</name>
<gene>
    <name evidence="3" type="ORF">GGQ57_000968</name>
</gene>
<proteinExistence type="predicted"/>